<name>A0A2S3U8D8_LACPN</name>
<dbReference type="AlphaFoldDB" id="A0A2S3U8D8"/>
<dbReference type="Proteomes" id="UP000236990">
    <property type="component" value="Unassembled WGS sequence"/>
</dbReference>
<evidence type="ECO:0000313" key="2">
    <source>
        <dbReference type="Proteomes" id="UP000236990"/>
    </source>
</evidence>
<sequence length="260" mass="28305">MAELADKVAELSRDIDYLESTINGHVSEVGERAHGLPQSGSAGFMPYELYQSANGLFVNRMTLQAATDIATLDPGFYMCPANLLSDFPSQISSTDELVTLDVSKYKSTSIQYTLREAWLNRIWTKTLHAPDASSDASKSTGWRKLSSLISLWNGVSSSGTATLSQTLDAFRKVEVLYRDGTDHRYSCVVGKESVGNFTLTAVNFPDSGDVNIRCSEMNVAISGTSLSIKSNNAVILTASSSSRSTESRDLLYLNEIIGRD</sequence>
<comment type="caution">
    <text evidence="1">The sequence shown here is derived from an EMBL/GenBank/DDBJ whole genome shotgun (WGS) entry which is preliminary data.</text>
</comment>
<proteinExistence type="predicted"/>
<dbReference type="EMBL" id="NKCZ01000072">
    <property type="protein sequence ID" value="POD88533.1"/>
    <property type="molecule type" value="Genomic_DNA"/>
</dbReference>
<organism evidence="1 2">
    <name type="scientific">Lactiplantibacillus plantarum subsp. plantarum</name>
    <dbReference type="NCBI Taxonomy" id="337330"/>
    <lineage>
        <taxon>Bacteria</taxon>
        <taxon>Bacillati</taxon>
        <taxon>Bacillota</taxon>
        <taxon>Bacilli</taxon>
        <taxon>Lactobacillales</taxon>
        <taxon>Lactobacillaceae</taxon>
        <taxon>Lactiplantibacillus</taxon>
    </lineage>
</organism>
<evidence type="ECO:0000313" key="1">
    <source>
        <dbReference type="EMBL" id="POD88533.1"/>
    </source>
</evidence>
<protein>
    <submittedName>
        <fullName evidence="1">Uncharacterized protein</fullName>
    </submittedName>
</protein>
<gene>
    <name evidence="1" type="ORF">S101258_00704</name>
</gene>
<reference evidence="1 2" key="1">
    <citation type="submission" date="2017-06" db="EMBL/GenBank/DDBJ databases">
        <title>Genome sequence of Lactobacillus plantarum subsp. plantarum strain SRCM101258.</title>
        <authorList>
            <person name="Cho S.H."/>
        </authorList>
    </citation>
    <scope>NUCLEOTIDE SEQUENCE [LARGE SCALE GENOMIC DNA]</scope>
    <source>
        <strain evidence="1 2">SRCM101258</strain>
    </source>
</reference>
<accession>A0A2S3U8D8</accession>